<dbReference type="Proteomes" id="UP000008237">
    <property type="component" value="Unassembled WGS sequence"/>
</dbReference>
<dbReference type="CDD" id="cd03391">
    <property type="entry name" value="PAP2_containing_2_like"/>
    <property type="match status" value="1"/>
</dbReference>
<protein>
    <submittedName>
        <fullName evidence="3">Presqualene diphosphate phosphatase</fullName>
    </submittedName>
</protein>
<keyword evidence="4" id="KW-1185">Reference proteome</keyword>
<organism evidence="4">
    <name type="scientific">Harpegnathos saltator</name>
    <name type="common">Jerdon's jumping ant</name>
    <dbReference type="NCBI Taxonomy" id="610380"/>
    <lineage>
        <taxon>Eukaryota</taxon>
        <taxon>Metazoa</taxon>
        <taxon>Ecdysozoa</taxon>
        <taxon>Arthropoda</taxon>
        <taxon>Hexapoda</taxon>
        <taxon>Insecta</taxon>
        <taxon>Pterygota</taxon>
        <taxon>Neoptera</taxon>
        <taxon>Endopterygota</taxon>
        <taxon>Hymenoptera</taxon>
        <taxon>Apocrita</taxon>
        <taxon>Aculeata</taxon>
        <taxon>Formicoidea</taxon>
        <taxon>Formicidae</taxon>
        <taxon>Ponerinae</taxon>
        <taxon>Ponerini</taxon>
        <taxon>Harpegnathos</taxon>
    </lineage>
</organism>
<keyword evidence="1" id="KW-0472">Membrane</keyword>
<dbReference type="SUPFAM" id="SSF48317">
    <property type="entry name" value="Acid phosphatase/Vanadium-dependent haloperoxidase"/>
    <property type="match status" value="1"/>
</dbReference>
<proteinExistence type="predicted"/>
<accession>E2BN81</accession>
<dbReference type="OrthoDB" id="10266771at2759"/>
<feature type="transmembrane region" description="Helical" evidence="1">
    <location>
        <begin position="41"/>
        <end position="62"/>
    </location>
</feature>
<evidence type="ECO:0000313" key="4">
    <source>
        <dbReference type="Proteomes" id="UP000008237"/>
    </source>
</evidence>
<feature type="transmembrane region" description="Helical" evidence="1">
    <location>
        <begin position="74"/>
        <end position="92"/>
    </location>
</feature>
<dbReference type="OMA" id="LKINCKF"/>
<evidence type="ECO:0000259" key="2">
    <source>
        <dbReference type="SMART" id="SM00014"/>
    </source>
</evidence>
<dbReference type="AlphaFoldDB" id="E2BN81"/>
<dbReference type="InterPro" id="IPR000326">
    <property type="entry name" value="PAP2/HPO"/>
</dbReference>
<feature type="non-terminal residue" evidence="3">
    <location>
        <position position="1"/>
    </location>
</feature>
<evidence type="ECO:0000256" key="1">
    <source>
        <dbReference type="SAM" id="Phobius"/>
    </source>
</evidence>
<feature type="transmembrane region" description="Helical" evidence="1">
    <location>
        <begin position="161"/>
        <end position="183"/>
    </location>
</feature>
<sequence length="199" mass="23242">ERLIPKSLRTVLTVDVYLTNAFVNLMEKYLPLEQSEIHYKLLELSCHSIPWFTTILMLIWMLHSKSLFQMQVNLMIGLLIDALVVCALKAIIRRRRPSFSNNIFFIGPDKYSFPSGHASRATFITYFFFYIWPISLIFASLLLLWSVSVCLSRLLMRRHHILDVFFGILLGILEGLIVDYIYLEQETCVNLVSRIFTDI</sequence>
<dbReference type="Gene3D" id="1.20.144.10">
    <property type="entry name" value="Phosphatidic acid phosphatase type 2/haloperoxidase"/>
    <property type="match status" value="1"/>
</dbReference>
<dbReference type="FunCoup" id="E2BN81">
    <property type="interactions" value="102"/>
</dbReference>
<dbReference type="InParanoid" id="E2BN81"/>
<dbReference type="EMBL" id="GL449385">
    <property type="protein sequence ID" value="EFN82843.1"/>
    <property type="molecule type" value="Genomic_DNA"/>
</dbReference>
<dbReference type="Pfam" id="PF01569">
    <property type="entry name" value="PAP2"/>
    <property type="match status" value="1"/>
</dbReference>
<name>E2BN81_HARSA</name>
<dbReference type="PANTHER" id="PTHR14969">
    <property type="entry name" value="SPHINGOSINE-1-PHOSPHATE PHOSPHOHYDROLASE"/>
    <property type="match status" value="1"/>
</dbReference>
<dbReference type="GO" id="GO:0042392">
    <property type="term" value="F:sphingosine-1-phosphate phosphatase activity"/>
    <property type="evidence" value="ECO:0007669"/>
    <property type="project" value="TreeGrafter"/>
</dbReference>
<feature type="transmembrane region" description="Helical" evidence="1">
    <location>
        <begin position="123"/>
        <end position="149"/>
    </location>
</feature>
<gene>
    <name evidence="3" type="ORF">EAI_07287</name>
</gene>
<dbReference type="PANTHER" id="PTHR14969:SF13">
    <property type="entry name" value="AT30094P"/>
    <property type="match status" value="1"/>
</dbReference>
<reference evidence="3 4" key="1">
    <citation type="journal article" date="2010" name="Science">
        <title>Genomic comparison of the ants Camponotus floridanus and Harpegnathos saltator.</title>
        <authorList>
            <person name="Bonasio R."/>
            <person name="Zhang G."/>
            <person name="Ye C."/>
            <person name="Mutti N.S."/>
            <person name="Fang X."/>
            <person name="Qin N."/>
            <person name="Donahue G."/>
            <person name="Yang P."/>
            <person name="Li Q."/>
            <person name="Li C."/>
            <person name="Zhang P."/>
            <person name="Huang Z."/>
            <person name="Berger S.L."/>
            <person name="Reinberg D."/>
            <person name="Wang J."/>
            <person name="Liebig J."/>
        </authorList>
    </citation>
    <scope>NUCLEOTIDE SEQUENCE [LARGE SCALE GENOMIC DNA]</scope>
    <source>
        <strain evidence="3 4">R22 G/1</strain>
    </source>
</reference>
<evidence type="ECO:0000313" key="3">
    <source>
        <dbReference type="EMBL" id="EFN82843.1"/>
    </source>
</evidence>
<keyword evidence="1" id="KW-1133">Transmembrane helix</keyword>
<dbReference type="SMART" id="SM00014">
    <property type="entry name" value="acidPPc"/>
    <property type="match status" value="1"/>
</dbReference>
<keyword evidence="1" id="KW-0812">Transmembrane</keyword>
<feature type="domain" description="Phosphatidic acid phosphatase type 2/haloperoxidase" evidence="2">
    <location>
        <begin position="69"/>
        <end position="179"/>
    </location>
</feature>
<dbReference type="InterPro" id="IPR036938">
    <property type="entry name" value="PAP2/HPO_sf"/>
</dbReference>